<sequence>MNGRTTQRYATIIPMKELASPTLQLNPFPILDDLRRTSPIRYDEDRACWDVFSYEDARNVLLNHRVFSSRRGMDVRGDSMLVMDQPKHTQMRALVNKAFTPKSIEDLAPRIANIVDDLLDQVADGTEMNVVHDLAYPLPVIVIAELLGVPSEDRALFKKWSDILVKAPENNTDEAFAQVVAERGIARTTLNDYFRDILKQRRANPQDDLISALLQAQIDGQKLTEQELLGFCLLLLVAGNETTTNLIANAVRYLTEDMAVQERWRNTPTLTNTAIEEVLRYYPPIVAIGRIASEDTEIRGQRIAAGSQVVSWVAAANRDEAQFPDADRFVPDRTPNRHLGFGLGIHFCLGAPLARLEAQIALPKILERLGTLTFDEGTPLVPIQSTFVFGVKEYPIRFKR</sequence>
<evidence type="ECO:0000313" key="5">
    <source>
        <dbReference type="EMBL" id="WAH42541.1"/>
    </source>
</evidence>
<evidence type="ECO:0000256" key="1">
    <source>
        <dbReference type="ARBA" id="ARBA00010617"/>
    </source>
</evidence>
<dbReference type="Pfam" id="PF00067">
    <property type="entry name" value="p450"/>
    <property type="match status" value="1"/>
</dbReference>
<dbReference type="RefSeq" id="WP_268006412.1">
    <property type="nucleotide sequence ID" value="NZ_BSUT01000001.1"/>
</dbReference>
<evidence type="ECO:0000256" key="4">
    <source>
        <dbReference type="RuleBase" id="RU000461"/>
    </source>
</evidence>
<reference evidence="5" key="1">
    <citation type="submission" date="2022-08" db="EMBL/GenBank/DDBJ databases">
        <title>Alicyclobacillus fastidiosus DSM 17978, complete genome.</title>
        <authorList>
            <person name="Wang Q."/>
            <person name="Cai R."/>
            <person name="Wang Z."/>
        </authorList>
    </citation>
    <scope>NUCLEOTIDE SEQUENCE</scope>
    <source>
        <strain evidence="5">DSM 17978</strain>
    </source>
</reference>
<dbReference type="Gene3D" id="1.10.630.10">
    <property type="entry name" value="Cytochrome P450"/>
    <property type="match status" value="1"/>
</dbReference>
<evidence type="ECO:0000256" key="2">
    <source>
        <dbReference type="ARBA" id="ARBA00022617"/>
    </source>
</evidence>
<dbReference type="InterPro" id="IPR036396">
    <property type="entry name" value="Cyt_P450_sf"/>
</dbReference>
<dbReference type="InterPro" id="IPR002397">
    <property type="entry name" value="Cyt_P450_B"/>
</dbReference>
<dbReference type="CDD" id="cd11032">
    <property type="entry name" value="P450_EryK-like"/>
    <property type="match status" value="1"/>
</dbReference>
<keyword evidence="4" id="KW-0479">Metal-binding</keyword>
<dbReference type="EMBL" id="CP104067">
    <property type="protein sequence ID" value="WAH42541.1"/>
    <property type="molecule type" value="Genomic_DNA"/>
</dbReference>
<dbReference type="PRINTS" id="PR00385">
    <property type="entry name" value="P450"/>
</dbReference>
<comment type="similarity">
    <text evidence="1 4">Belongs to the cytochrome P450 family.</text>
</comment>
<dbReference type="PANTHER" id="PTHR46696">
    <property type="entry name" value="P450, PUTATIVE (EUROFUNG)-RELATED"/>
    <property type="match status" value="1"/>
</dbReference>
<gene>
    <name evidence="5" type="ORF">NZD89_03365</name>
</gene>
<dbReference type="Proteomes" id="UP001164761">
    <property type="component" value="Chromosome"/>
</dbReference>
<keyword evidence="2 4" id="KW-0349">Heme</keyword>
<dbReference type="PRINTS" id="PR00359">
    <property type="entry name" value="BP450"/>
</dbReference>
<keyword evidence="4" id="KW-0560">Oxidoreductase</keyword>
<dbReference type="InterPro" id="IPR017972">
    <property type="entry name" value="Cyt_P450_CS"/>
</dbReference>
<dbReference type="SUPFAM" id="SSF48264">
    <property type="entry name" value="Cytochrome P450"/>
    <property type="match status" value="1"/>
</dbReference>
<dbReference type="PANTHER" id="PTHR46696:SF1">
    <property type="entry name" value="CYTOCHROME P450 YJIB-RELATED"/>
    <property type="match status" value="1"/>
</dbReference>
<proteinExistence type="inferred from homology"/>
<dbReference type="PROSITE" id="PS00086">
    <property type="entry name" value="CYTOCHROME_P450"/>
    <property type="match status" value="1"/>
</dbReference>
<keyword evidence="3 4" id="KW-0503">Monooxygenase</keyword>
<dbReference type="InterPro" id="IPR001128">
    <property type="entry name" value="Cyt_P450"/>
</dbReference>
<evidence type="ECO:0000313" key="6">
    <source>
        <dbReference type="Proteomes" id="UP001164761"/>
    </source>
</evidence>
<keyword evidence="4" id="KW-0408">Iron</keyword>
<keyword evidence="6" id="KW-1185">Reference proteome</keyword>
<evidence type="ECO:0000256" key="3">
    <source>
        <dbReference type="ARBA" id="ARBA00023033"/>
    </source>
</evidence>
<protein>
    <submittedName>
        <fullName evidence="5">Cytochrome P450</fullName>
    </submittedName>
</protein>
<organism evidence="5 6">
    <name type="scientific">Alicyclobacillus fastidiosus</name>
    <dbReference type="NCBI Taxonomy" id="392011"/>
    <lineage>
        <taxon>Bacteria</taxon>
        <taxon>Bacillati</taxon>
        <taxon>Bacillota</taxon>
        <taxon>Bacilli</taxon>
        <taxon>Bacillales</taxon>
        <taxon>Alicyclobacillaceae</taxon>
        <taxon>Alicyclobacillus</taxon>
    </lineage>
</organism>
<accession>A0ABY6ZI95</accession>
<name>A0ABY6ZI95_9BACL</name>